<dbReference type="PANTHER" id="PTHR46564:SF1">
    <property type="entry name" value="TRANSPOSASE"/>
    <property type="match status" value="1"/>
</dbReference>
<name>A0A9P6N5Z9_9BASI</name>
<sequence length="82" mass="9785">MVRYSADVKVQAITLLREGLSRVAVKQHLRSTVNLRTITRWKQLYESTLAVVKTADTYQKRRQPLDFTSEEHEFFFFFLYIV</sequence>
<evidence type="ECO:0000313" key="1">
    <source>
        <dbReference type="EMBL" id="KAG0139603.1"/>
    </source>
</evidence>
<proteinExistence type="predicted"/>
<protein>
    <recommendedName>
        <fullName evidence="3">Transposase</fullName>
    </recommendedName>
</protein>
<evidence type="ECO:0000313" key="2">
    <source>
        <dbReference type="Proteomes" id="UP000886653"/>
    </source>
</evidence>
<dbReference type="OrthoDB" id="2506496at2759"/>
<dbReference type="EMBL" id="MU167556">
    <property type="protein sequence ID" value="KAG0139603.1"/>
    <property type="molecule type" value="Genomic_DNA"/>
</dbReference>
<reference evidence="1" key="1">
    <citation type="submission" date="2013-11" db="EMBL/GenBank/DDBJ databases">
        <title>Genome sequence of the fusiform rust pathogen reveals effectors for host alternation and coevolution with pine.</title>
        <authorList>
            <consortium name="DOE Joint Genome Institute"/>
            <person name="Smith K."/>
            <person name="Pendleton A."/>
            <person name="Kubisiak T."/>
            <person name="Anderson C."/>
            <person name="Salamov A."/>
            <person name="Aerts A."/>
            <person name="Riley R."/>
            <person name="Clum A."/>
            <person name="Lindquist E."/>
            <person name="Ence D."/>
            <person name="Campbell M."/>
            <person name="Kronenberg Z."/>
            <person name="Feau N."/>
            <person name="Dhillon B."/>
            <person name="Hamelin R."/>
            <person name="Burleigh J."/>
            <person name="Smith J."/>
            <person name="Yandell M."/>
            <person name="Nelson C."/>
            <person name="Grigoriev I."/>
            <person name="Davis J."/>
        </authorList>
    </citation>
    <scope>NUCLEOTIDE SEQUENCE</scope>
    <source>
        <strain evidence="1">G11</strain>
    </source>
</reference>
<evidence type="ECO:0008006" key="3">
    <source>
        <dbReference type="Google" id="ProtNLM"/>
    </source>
</evidence>
<organism evidence="1 2">
    <name type="scientific">Cronartium quercuum f. sp. fusiforme G11</name>
    <dbReference type="NCBI Taxonomy" id="708437"/>
    <lineage>
        <taxon>Eukaryota</taxon>
        <taxon>Fungi</taxon>
        <taxon>Dikarya</taxon>
        <taxon>Basidiomycota</taxon>
        <taxon>Pucciniomycotina</taxon>
        <taxon>Pucciniomycetes</taxon>
        <taxon>Pucciniales</taxon>
        <taxon>Coleosporiaceae</taxon>
        <taxon>Cronartium</taxon>
    </lineage>
</organism>
<dbReference type="AlphaFoldDB" id="A0A9P6N5Z9"/>
<keyword evidence="2" id="KW-1185">Reference proteome</keyword>
<comment type="caution">
    <text evidence="1">The sequence shown here is derived from an EMBL/GenBank/DDBJ whole genome shotgun (WGS) entry which is preliminary data.</text>
</comment>
<dbReference type="Proteomes" id="UP000886653">
    <property type="component" value="Unassembled WGS sequence"/>
</dbReference>
<accession>A0A9P6N5Z9</accession>
<gene>
    <name evidence="1" type="ORF">CROQUDRAFT_666271</name>
</gene>
<dbReference type="PANTHER" id="PTHR46564">
    <property type="entry name" value="TRANSPOSASE"/>
    <property type="match status" value="1"/>
</dbReference>